<dbReference type="Proteomes" id="UP000050525">
    <property type="component" value="Unassembled WGS sequence"/>
</dbReference>
<feature type="region of interest" description="Disordered" evidence="2">
    <location>
        <begin position="1308"/>
        <end position="1328"/>
    </location>
</feature>
<feature type="region of interest" description="Disordered" evidence="2">
    <location>
        <begin position="362"/>
        <end position="402"/>
    </location>
</feature>
<dbReference type="Pfam" id="PF00595">
    <property type="entry name" value="PDZ"/>
    <property type="match status" value="1"/>
</dbReference>
<feature type="compositionally biased region" description="Basic and acidic residues" evidence="2">
    <location>
        <begin position="1204"/>
        <end position="1214"/>
    </location>
</feature>
<feature type="region of interest" description="Disordered" evidence="2">
    <location>
        <begin position="801"/>
        <end position="826"/>
    </location>
</feature>
<sequence>MKTADVDQWDETICDMAACPHPQCWDTLRRVEQGRPRIRARDLDPLCRASVESEDELPTLKIINLPSICSSQNVTRCSTRNRTTTFSALETFFSYGSLQGTSAHDSSERDSLVSSERLHFPGLNSATESHAILHRQMNLTYLNRVGKLQVIDLGELAAPTQTSWPDGGNLIVKWIPNIHRKSQRPVVHTQTELKPLRRLCVKNLPSENLLSLKEVQSKGRGFDTKRKKSWETPTGNQPYLLNPKRCQIMNRSSKKTKPAPKYRGESSTATEGKPRAPQIKKGNAVPRHLQTATIVQLQDRRALLPMNRTEPEAKQKHNPVMVKQKVLERMRNKLYLRKPLKNETRLDCMVLWPLLPKLEQQPHCQGPSELPCQSVDSHPPASTEETSANKTLSHKTSAERECHEVKSLTEQLMGLGKRRSSVKPVQCKSSTTNLVLEGVEENRHLLTEKANSGMDLGLCSVEPEHELSPRVAVSTVRSSLRKQRGQHVMRRRKISHARVKGKGQLKLSIDVQGRCLMLHIMEAKGLMGKEYRTCDSYVKMSIVPDTDRKCRQKTKTVPDSKNPVFHEHFLFPVQEEDEQKRLLVTVWNRERNSRQSELIGCMSFGVKSLLTPDKEISGWYYLLGEDLGRTKHLKVAVRRLKQSRELLLASQRAVLQNQDTENMEHLKDYCYFGGFNFHGLTACLEFSIMNRFNGLCKVCSEPRYRQITIPRGRDGFGFTICCDSPVRVQAVDSGGPAEKAGLQQLDTVLQLNEQPVEHWKCVDLAHEIRNCPNEIILLVWRIVPQIKPGYEGMIRRSSCKSTYDLQSPPNKREKNSTMPSRPEQRQSCHILYDGSDGLVLNNWERYTEIGKRSQHTMPPLSRASSTGDKNYIILAPLNPGSQLLRPVYQENNASVGNASKGKSHTGSGRKSRLMKTVQNMKNHGNYQNCTIVRPHIPHSSYGTYVTLAPKVLVFPVFVQPLDLCNPARTLLLSEELLLHEGRSKTIKVTLFIYSDLLLFTKEDEPGRCNVLRNPLYLQSVKLQEGALEDLKFCILYLAEKSECLLSLEAYSQEQKKRICWCLAENITKQQHPATTSAESKMLETESEKSREMPSEENVAAASAPPATQGPGGGVSKDAVPAVSSASWENTAATPAESVRERQSSGPAFVIPELRLDSTFSQSVEGAEDSTVDREVDEDEDEEDEEDEEEDEEEEEEDEEDDSDEHYLDRNEGKRSSMIATPGCEPVYTLSVQSSLRRRTHSEGSLLQEAKSHCFTSDTTLNCMDSQSPKTHWALPSPRTLKKELTRNGGSIHQLTLLFSGNRKQLSRADPECGYEDGDEASHKKRSKNLAKDMKNRLGIFRRRNESPGANPASKLDKVLKSLKPTPEEALKWGESLEKLLLHKYGLAAFRAFLRTEFSEENLEFWLACEDYRKIKSQSKMVSKAKKIFAEYIAIQSCKEVNLDSYTREHTKENLQNITRSCFDLAQKRIYGLMEKDSYPRFLRSDLYLDIINQKKASPTL</sequence>
<dbReference type="SMART" id="SM00228">
    <property type="entry name" value="PDZ"/>
    <property type="match status" value="1"/>
</dbReference>
<dbReference type="InterPro" id="IPR035892">
    <property type="entry name" value="C2_domain_sf"/>
</dbReference>
<feature type="compositionally biased region" description="Polar residues" evidence="2">
    <location>
        <begin position="1123"/>
        <end position="1132"/>
    </location>
</feature>
<dbReference type="FunFam" id="1.10.196.10:FF:000001">
    <property type="entry name" value="Regulator of G-protein signaling 8"/>
    <property type="match status" value="1"/>
</dbReference>
<dbReference type="InterPro" id="IPR001478">
    <property type="entry name" value="PDZ"/>
</dbReference>
<feature type="compositionally biased region" description="Acidic residues" evidence="2">
    <location>
        <begin position="1165"/>
        <end position="1203"/>
    </location>
</feature>
<evidence type="ECO:0000313" key="6">
    <source>
        <dbReference type="EMBL" id="KYO23046.1"/>
    </source>
</evidence>
<name>A0A151MET8_ALLMI</name>
<gene>
    <name evidence="6" type="primary">RGS3-1</name>
    <name evidence="6" type="ORF">Y1Q_0005518</name>
</gene>
<feature type="compositionally biased region" description="Basic and acidic residues" evidence="2">
    <location>
        <begin position="1080"/>
        <end position="1093"/>
    </location>
</feature>
<dbReference type="CDD" id="cd08685">
    <property type="entry name" value="C2_RGS-like"/>
    <property type="match status" value="1"/>
</dbReference>
<dbReference type="InterPro" id="IPR036034">
    <property type="entry name" value="PDZ_sf"/>
</dbReference>
<dbReference type="STRING" id="8496.A0A151MET8"/>
<dbReference type="InterPro" id="IPR024066">
    <property type="entry name" value="RGS_subdom1/3"/>
</dbReference>
<dbReference type="GO" id="GO:0009968">
    <property type="term" value="P:negative regulation of signal transduction"/>
    <property type="evidence" value="ECO:0007669"/>
    <property type="project" value="UniProtKB-KW"/>
</dbReference>
<dbReference type="InterPro" id="IPR034951">
    <property type="entry name" value="RGS_RGS3"/>
</dbReference>
<dbReference type="SUPFAM" id="SSF49562">
    <property type="entry name" value="C2 domain (Calcium/lipid-binding domain, CaLB)"/>
    <property type="match status" value="1"/>
</dbReference>
<dbReference type="PANTHER" id="PTHR46848:SF1">
    <property type="entry name" value="REGULATOR OF G-PROTEIN SIGNALING 3"/>
    <property type="match status" value="1"/>
</dbReference>
<evidence type="ECO:0000259" key="5">
    <source>
        <dbReference type="PROSITE" id="PS50132"/>
    </source>
</evidence>
<dbReference type="Gene3D" id="1.10.196.10">
    <property type="match status" value="1"/>
</dbReference>
<dbReference type="PROSITE" id="PS50106">
    <property type="entry name" value="PDZ"/>
    <property type="match status" value="1"/>
</dbReference>
<dbReference type="Pfam" id="PF00168">
    <property type="entry name" value="C2"/>
    <property type="match status" value="1"/>
</dbReference>
<evidence type="ECO:0000259" key="4">
    <source>
        <dbReference type="PROSITE" id="PS50106"/>
    </source>
</evidence>
<dbReference type="FunFam" id="2.60.40.150:FF:000263">
    <property type="entry name" value="Regulator of G-protein signaling 3"/>
    <property type="match status" value="1"/>
</dbReference>
<evidence type="ECO:0000259" key="3">
    <source>
        <dbReference type="PROSITE" id="PS50004"/>
    </source>
</evidence>
<dbReference type="InterPro" id="IPR029134">
    <property type="entry name" value="DUF4647"/>
</dbReference>
<accession>A0A151MET8</accession>
<dbReference type="Gene3D" id="2.30.42.10">
    <property type="match status" value="1"/>
</dbReference>
<dbReference type="CDD" id="cd08713">
    <property type="entry name" value="RGS_RGS3"/>
    <property type="match status" value="1"/>
</dbReference>
<evidence type="ECO:0000256" key="1">
    <source>
        <dbReference type="ARBA" id="ARBA00022700"/>
    </source>
</evidence>
<proteinExistence type="predicted"/>
<protein>
    <submittedName>
        <fullName evidence="6">Regulator of G-protein signaling 3 isoform C</fullName>
    </submittedName>
</protein>
<dbReference type="SUPFAM" id="SSF48097">
    <property type="entry name" value="Regulator of G-protein signaling, RGS"/>
    <property type="match status" value="1"/>
</dbReference>
<dbReference type="PROSITE" id="PS50004">
    <property type="entry name" value="C2"/>
    <property type="match status" value="1"/>
</dbReference>
<dbReference type="CDD" id="cd06711">
    <property type="entry name" value="PDZ_RGS3-like"/>
    <property type="match status" value="1"/>
</dbReference>
<dbReference type="InterPro" id="IPR036305">
    <property type="entry name" value="RGS_sf"/>
</dbReference>
<feature type="region of interest" description="Disordered" evidence="2">
    <location>
        <begin position="1072"/>
        <end position="1221"/>
    </location>
</feature>
<dbReference type="Pfam" id="PF15504">
    <property type="entry name" value="DUF4647"/>
    <property type="match status" value="1"/>
</dbReference>
<dbReference type="InterPro" id="IPR016137">
    <property type="entry name" value="RGS"/>
</dbReference>
<evidence type="ECO:0000313" key="7">
    <source>
        <dbReference type="Proteomes" id="UP000050525"/>
    </source>
</evidence>
<dbReference type="GO" id="GO:0005886">
    <property type="term" value="C:plasma membrane"/>
    <property type="evidence" value="ECO:0007669"/>
    <property type="project" value="TreeGrafter"/>
</dbReference>
<dbReference type="GO" id="GO:0005634">
    <property type="term" value="C:nucleus"/>
    <property type="evidence" value="ECO:0007669"/>
    <property type="project" value="TreeGrafter"/>
</dbReference>
<evidence type="ECO:0000256" key="2">
    <source>
        <dbReference type="SAM" id="MobiDB-lite"/>
    </source>
</evidence>
<comment type="caution">
    <text evidence="6">The sequence shown here is derived from an EMBL/GenBank/DDBJ whole genome shotgun (WGS) entry which is preliminary data.</text>
</comment>
<dbReference type="PRINTS" id="PR01301">
    <property type="entry name" value="RGSPROTEIN"/>
</dbReference>
<keyword evidence="1" id="KW-0734">Signal transduction inhibitor</keyword>
<dbReference type="SMART" id="SM00239">
    <property type="entry name" value="C2"/>
    <property type="match status" value="1"/>
</dbReference>
<dbReference type="Gene3D" id="2.60.40.150">
    <property type="entry name" value="C2 domain"/>
    <property type="match status" value="1"/>
</dbReference>
<feature type="region of interest" description="Disordered" evidence="2">
    <location>
        <begin position="220"/>
        <end position="280"/>
    </location>
</feature>
<feature type="domain" description="C2" evidence="3">
    <location>
        <begin position="501"/>
        <end position="620"/>
    </location>
</feature>
<dbReference type="SUPFAM" id="SSF50729">
    <property type="entry name" value="PH domain-like"/>
    <property type="match status" value="1"/>
</dbReference>
<keyword evidence="7" id="KW-1185">Reference proteome</keyword>
<dbReference type="SUPFAM" id="SSF50156">
    <property type="entry name" value="PDZ domain-like"/>
    <property type="match status" value="1"/>
</dbReference>
<dbReference type="PROSITE" id="PS50132">
    <property type="entry name" value="RGS"/>
    <property type="match status" value="1"/>
</dbReference>
<feature type="compositionally biased region" description="Polar residues" evidence="2">
    <location>
        <begin position="383"/>
        <end position="395"/>
    </location>
</feature>
<feature type="domain" description="PDZ" evidence="4">
    <location>
        <begin position="706"/>
        <end position="783"/>
    </location>
</feature>
<dbReference type="SMART" id="SM00315">
    <property type="entry name" value="RGS"/>
    <property type="match status" value="1"/>
</dbReference>
<dbReference type="PANTHER" id="PTHR46848">
    <property type="entry name" value="REGULATOR OF G-PROTEIN SIGNALING 3"/>
    <property type="match status" value="1"/>
</dbReference>
<dbReference type="Pfam" id="PF00615">
    <property type="entry name" value="RGS"/>
    <property type="match status" value="1"/>
</dbReference>
<dbReference type="EMBL" id="AKHW03006215">
    <property type="protein sequence ID" value="KYO23046.1"/>
    <property type="molecule type" value="Genomic_DNA"/>
</dbReference>
<dbReference type="FunFam" id="1.10.167.10:FF:000001">
    <property type="entry name" value="Putative regulator of g-protein signaling 12"/>
    <property type="match status" value="1"/>
</dbReference>
<dbReference type="InterPro" id="IPR044926">
    <property type="entry name" value="RGS_subdomain_2"/>
</dbReference>
<reference evidence="6 7" key="1">
    <citation type="journal article" date="2012" name="Genome Biol.">
        <title>Sequencing three crocodilian genomes to illuminate the evolution of archosaurs and amniotes.</title>
        <authorList>
            <person name="St John J.A."/>
            <person name="Braun E.L."/>
            <person name="Isberg S.R."/>
            <person name="Miles L.G."/>
            <person name="Chong A.Y."/>
            <person name="Gongora J."/>
            <person name="Dalzell P."/>
            <person name="Moran C."/>
            <person name="Bed'hom B."/>
            <person name="Abzhanov A."/>
            <person name="Burgess S.C."/>
            <person name="Cooksey A.M."/>
            <person name="Castoe T.A."/>
            <person name="Crawford N.G."/>
            <person name="Densmore L.D."/>
            <person name="Drew J.C."/>
            <person name="Edwards S.V."/>
            <person name="Faircloth B.C."/>
            <person name="Fujita M.K."/>
            <person name="Greenwold M.J."/>
            <person name="Hoffmann F.G."/>
            <person name="Howard J.M."/>
            <person name="Iguchi T."/>
            <person name="Janes D.E."/>
            <person name="Khan S.Y."/>
            <person name="Kohno S."/>
            <person name="de Koning A.J."/>
            <person name="Lance S.L."/>
            <person name="McCarthy F.M."/>
            <person name="McCormack J.E."/>
            <person name="Merchant M.E."/>
            <person name="Peterson D.G."/>
            <person name="Pollock D.D."/>
            <person name="Pourmand N."/>
            <person name="Raney B.J."/>
            <person name="Roessler K.A."/>
            <person name="Sanford J.R."/>
            <person name="Sawyer R.H."/>
            <person name="Schmidt C.J."/>
            <person name="Triplett E.W."/>
            <person name="Tuberville T.D."/>
            <person name="Venegas-Anaya M."/>
            <person name="Howard J.T."/>
            <person name="Jarvis E.D."/>
            <person name="Guillette L.J.Jr."/>
            <person name="Glenn T.C."/>
            <person name="Green R.E."/>
            <person name="Ray D.A."/>
        </authorList>
    </citation>
    <scope>NUCLEOTIDE SEQUENCE [LARGE SCALE GENOMIC DNA]</scope>
    <source>
        <strain evidence="6">KSC_2009_1</strain>
    </source>
</reference>
<organism evidence="6 7">
    <name type="scientific">Alligator mississippiensis</name>
    <name type="common">American alligator</name>
    <dbReference type="NCBI Taxonomy" id="8496"/>
    <lineage>
        <taxon>Eukaryota</taxon>
        <taxon>Metazoa</taxon>
        <taxon>Chordata</taxon>
        <taxon>Craniata</taxon>
        <taxon>Vertebrata</taxon>
        <taxon>Euteleostomi</taxon>
        <taxon>Archelosauria</taxon>
        <taxon>Archosauria</taxon>
        <taxon>Crocodylia</taxon>
        <taxon>Alligatoridae</taxon>
        <taxon>Alligatorinae</taxon>
        <taxon>Alligator</taxon>
    </lineage>
</organism>
<dbReference type="InterPro" id="IPR000008">
    <property type="entry name" value="C2_dom"/>
</dbReference>
<dbReference type="Gene3D" id="1.10.167.10">
    <property type="entry name" value="Regulator of G-protein Signalling 4, domain 2"/>
    <property type="match status" value="1"/>
</dbReference>
<feature type="domain" description="RGS" evidence="5">
    <location>
        <begin position="1375"/>
        <end position="1491"/>
    </location>
</feature>